<feature type="region of interest" description="Disordered" evidence="1">
    <location>
        <begin position="49"/>
        <end position="70"/>
    </location>
</feature>
<protein>
    <submittedName>
        <fullName evidence="2">Uncharacterized protein</fullName>
    </submittedName>
</protein>
<reference evidence="2" key="1">
    <citation type="journal article" date="2014" name="Int. J. Syst. Evol. Microbiol.">
        <title>Complete genome sequence of Corynebacterium casei LMG S-19264T (=DSM 44701T), isolated from a smear-ripened cheese.</title>
        <authorList>
            <consortium name="US DOE Joint Genome Institute (JGI-PGF)"/>
            <person name="Walter F."/>
            <person name="Albersmeier A."/>
            <person name="Kalinowski J."/>
            <person name="Ruckert C."/>
        </authorList>
    </citation>
    <scope>NUCLEOTIDE SEQUENCE</scope>
    <source>
        <strain evidence="2">JCM 4518</strain>
    </source>
</reference>
<sequence length="78" mass="8505">MVGITFSGAAMKTSCPALRAAWASGTTPKMTPEVPPATKRILMRRIVRNRPRTPLDTRWTRPPGTGLQDTGLRAVVMT</sequence>
<gene>
    <name evidence="2" type="ORF">GCM10010305_21370</name>
</gene>
<organism evidence="2 3">
    <name type="scientific">Streptomyces termitum</name>
    <dbReference type="NCBI Taxonomy" id="67368"/>
    <lineage>
        <taxon>Bacteria</taxon>
        <taxon>Bacillati</taxon>
        <taxon>Actinomycetota</taxon>
        <taxon>Actinomycetes</taxon>
        <taxon>Kitasatosporales</taxon>
        <taxon>Streptomycetaceae</taxon>
        <taxon>Streptomyces</taxon>
    </lineage>
</organism>
<name>A0A918SYY9_9ACTN</name>
<keyword evidence="3" id="KW-1185">Reference proteome</keyword>
<reference evidence="2" key="2">
    <citation type="submission" date="2020-09" db="EMBL/GenBank/DDBJ databases">
        <authorList>
            <person name="Sun Q."/>
            <person name="Ohkuma M."/>
        </authorList>
    </citation>
    <scope>NUCLEOTIDE SEQUENCE</scope>
    <source>
        <strain evidence="2">JCM 4518</strain>
    </source>
</reference>
<evidence type="ECO:0000256" key="1">
    <source>
        <dbReference type="SAM" id="MobiDB-lite"/>
    </source>
</evidence>
<dbReference type="EMBL" id="BMUL01000004">
    <property type="protein sequence ID" value="GHA77975.1"/>
    <property type="molecule type" value="Genomic_DNA"/>
</dbReference>
<evidence type="ECO:0000313" key="3">
    <source>
        <dbReference type="Proteomes" id="UP000644020"/>
    </source>
</evidence>
<accession>A0A918SYY9</accession>
<dbReference type="Proteomes" id="UP000644020">
    <property type="component" value="Unassembled WGS sequence"/>
</dbReference>
<comment type="caution">
    <text evidence="2">The sequence shown here is derived from an EMBL/GenBank/DDBJ whole genome shotgun (WGS) entry which is preliminary data.</text>
</comment>
<evidence type="ECO:0000313" key="2">
    <source>
        <dbReference type="EMBL" id="GHA77975.1"/>
    </source>
</evidence>
<dbReference type="AlphaFoldDB" id="A0A918SYY9"/>
<proteinExistence type="predicted"/>